<keyword evidence="3" id="KW-0378">Hydrolase</keyword>
<gene>
    <name evidence="6" type="primary">sppA</name>
    <name evidence="6" type="ORF">EZH24_10280</name>
</gene>
<dbReference type="Gene3D" id="6.20.330.10">
    <property type="match status" value="1"/>
</dbReference>
<dbReference type="SUPFAM" id="SSF52096">
    <property type="entry name" value="ClpP/crotonase"/>
    <property type="match status" value="1"/>
</dbReference>
<evidence type="ECO:0000256" key="4">
    <source>
        <dbReference type="ARBA" id="ARBA00022825"/>
    </source>
</evidence>
<dbReference type="InterPro" id="IPR002142">
    <property type="entry name" value="Peptidase_S49"/>
</dbReference>
<dbReference type="InterPro" id="IPR047272">
    <property type="entry name" value="S49_SppA_C"/>
</dbReference>
<dbReference type="PANTHER" id="PTHR42987:SF4">
    <property type="entry name" value="PROTEASE SOHB-RELATED"/>
    <property type="match status" value="1"/>
</dbReference>
<evidence type="ECO:0000256" key="1">
    <source>
        <dbReference type="ARBA" id="ARBA00008683"/>
    </source>
</evidence>
<accession>A0ABY2TPX7</accession>
<dbReference type="NCBIfam" id="TIGR00706">
    <property type="entry name" value="SppA_dom"/>
    <property type="match status" value="1"/>
</dbReference>
<dbReference type="EMBL" id="SJDU01000343">
    <property type="protein sequence ID" value="TKZ30799.1"/>
    <property type="molecule type" value="Genomic_DNA"/>
</dbReference>
<dbReference type="PANTHER" id="PTHR42987">
    <property type="entry name" value="PEPTIDASE S49"/>
    <property type="match status" value="1"/>
</dbReference>
<dbReference type="Pfam" id="PF01343">
    <property type="entry name" value="Peptidase_S49"/>
    <property type="match status" value="1"/>
</dbReference>
<comment type="similarity">
    <text evidence="1">Belongs to the peptidase S49 family.</text>
</comment>
<organism evidence="6 7">
    <name type="scientific">Brachyspira catarrhinii</name>
    <dbReference type="NCBI Taxonomy" id="2528966"/>
    <lineage>
        <taxon>Bacteria</taxon>
        <taxon>Pseudomonadati</taxon>
        <taxon>Spirochaetota</taxon>
        <taxon>Spirochaetia</taxon>
        <taxon>Brachyspirales</taxon>
        <taxon>Brachyspiraceae</taxon>
        <taxon>Brachyspira</taxon>
    </lineage>
</organism>
<feature type="non-terminal residue" evidence="6">
    <location>
        <position position="216"/>
    </location>
</feature>
<keyword evidence="2" id="KW-0645">Protease</keyword>
<evidence type="ECO:0000259" key="5">
    <source>
        <dbReference type="Pfam" id="PF01343"/>
    </source>
</evidence>
<keyword evidence="7" id="KW-1185">Reference proteome</keyword>
<comment type="caution">
    <text evidence="6">The sequence shown here is derived from an EMBL/GenBank/DDBJ whole genome shotgun (WGS) entry which is preliminary data.</text>
</comment>
<proteinExistence type="inferred from homology"/>
<evidence type="ECO:0000256" key="2">
    <source>
        <dbReference type="ARBA" id="ARBA00022670"/>
    </source>
</evidence>
<sequence>MSVSAREGIAIVDLNGVISHEKRTSNFGIETKSVTEALMDDFEYYMKDDNVKAIVLQVDSPGGALTSCEEALKYLKVLKEKYPKPIIASFRSMAASGGYYISMIADKIYANESTLTGSIGVISQFINLSGLMDKYGVKMYTVKSGRNKDSLSPFREPREDELEYWQNMTREFVEQFINVVEESRGDKIKGNKDEIFDGRVFSGKMALDFSGKMALE</sequence>
<dbReference type="InterPro" id="IPR004635">
    <property type="entry name" value="Pept_S49_SppA"/>
</dbReference>
<feature type="domain" description="Peptidase S49" evidence="5">
    <location>
        <begin position="83"/>
        <end position="208"/>
    </location>
</feature>
<dbReference type="Gene3D" id="3.90.226.10">
    <property type="entry name" value="2-enoyl-CoA Hydratase, Chain A, domain 1"/>
    <property type="match status" value="1"/>
</dbReference>
<name>A0ABY2TPX7_9SPIR</name>
<dbReference type="Proteomes" id="UP000310168">
    <property type="component" value="Unassembled WGS sequence"/>
</dbReference>
<evidence type="ECO:0000313" key="7">
    <source>
        <dbReference type="Proteomes" id="UP000310168"/>
    </source>
</evidence>
<reference evidence="6 7" key="1">
    <citation type="journal article" date="2019" name="Anaerobe">
        <title>Brachyspira catarrhinii sp. nov., an anaerobic intestinal spirochaete isolated from vervet monkeys may have been misidentified as Brachyspira aalborgi in previous studies.</title>
        <authorList>
            <person name="Phillips N.D."/>
            <person name="La T."/>
            <person name="Hampson D.J."/>
        </authorList>
    </citation>
    <scope>NUCLEOTIDE SEQUENCE [LARGE SCALE GENOMIC DNA]</scope>
    <source>
        <strain evidence="6 7">Z12</strain>
    </source>
</reference>
<protein>
    <submittedName>
        <fullName evidence="6">Signal peptide peptidase SppA</fullName>
    </submittedName>
</protein>
<evidence type="ECO:0000313" key="6">
    <source>
        <dbReference type="EMBL" id="TKZ30799.1"/>
    </source>
</evidence>
<dbReference type="CDD" id="cd07023">
    <property type="entry name" value="S49_Sppa_N_C"/>
    <property type="match status" value="1"/>
</dbReference>
<keyword evidence="4" id="KW-0720">Serine protease</keyword>
<evidence type="ECO:0000256" key="3">
    <source>
        <dbReference type="ARBA" id="ARBA00022801"/>
    </source>
</evidence>
<dbReference type="InterPro" id="IPR029045">
    <property type="entry name" value="ClpP/crotonase-like_dom_sf"/>
</dbReference>